<keyword evidence="6" id="KW-0472">Membrane</keyword>
<dbReference type="GO" id="GO:0004674">
    <property type="term" value="F:protein serine/threonine kinase activity"/>
    <property type="evidence" value="ECO:0007669"/>
    <property type="project" value="TreeGrafter"/>
</dbReference>
<evidence type="ECO:0000256" key="3">
    <source>
        <dbReference type="ARBA" id="ARBA00022777"/>
    </source>
</evidence>
<dbReference type="PANTHER" id="PTHR43289:SF6">
    <property type="entry name" value="SERINE_THREONINE-PROTEIN KINASE NEKL-3"/>
    <property type="match status" value="1"/>
</dbReference>
<dbReference type="PROSITE" id="PS00108">
    <property type="entry name" value="PROTEIN_KINASE_ST"/>
    <property type="match status" value="1"/>
</dbReference>
<dbReference type="InterPro" id="IPR000719">
    <property type="entry name" value="Prot_kinase_dom"/>
</dbReference>
<dbReference type="PROSITE" id="PS00107">
    <property type="entry name" value="PROTEIN_KINASE_ATP"/>
    <property type="match status" value="1"/>
</dbReference>
<dbReference type="EMBL" id="UINC01033237">
    <property type="protein sequence ID" value="SVB22195.1"/>
    <property type="molecule type" value="Genomic_DNA"/>
</dbReference>
<dbReference type="CDD" id="cd14014">
    <property type="entry name" value="STKc_PknB_like"/>
    <property type="match status" value="1"/>
</dbReference>
<name>A0A382C7X6_9ZZZZ</name>
<dbReference type="InterPro" id="IPR008271">
    <property type="entry name" value="Ser/Thr_kinase_AS"/>
</dbReference>
<reference evidence="8" key="1">
    <citation type="submission" date="2018-05" db="EMBL/GenBank/DDBJ databases">
        <authorList>
            <person name="Lanie J.A."/>
            <person name="Ng W.-L."/>
            <person name="Kazmierczak K.M."/>
            <person name="Andrzejewski T.M."/>
            <person name="Davidsen T.M."/>
            <person name="Wayne K.J."/>
            <person name="Tettelin H."/>
            <person name="Glass J.I."/>
            <person name="Rusch D."/>
            <person name="Podicherti R."/>
            <person name="Tsui H.-C.T."/>
            <person name="Winkler M.E."/>
        </authorList>
    </citation>
    <scope>NUCLEOTIDE SEQUENCE</scope>
</reference>
<evidence type="ECO:0000256" key="6">
    <source>
        <dbReference type="SAM" id="Phobius"/>
    </source>
</evidence>
<evidence type="ECO:0000256" key="5">
    <source>
        <dbReference type="SAM" id="MobiDB-lite"/>
    </source>
</evidence>
<keyword evidence="1" id="KW-0808">Transferase</keyword>
<evidence type="ECO:0000256" key="4">
    <source>
        <dbReference type="ARBA" id="ARBA00022840"/>
    </source>
</evidence>
<dbReference type="PROSITE" id="PS50011">
    <property type="entry name" value="PROTEIN_KINASE_DOM"/>
    <property type="match status" value="1"/>
</dbReference>
<sequence>MSVPATVSRYQIKQELGQGAMGTLYLALDPLIDRLVAVKLLRVDTEELRSRFLREARAGGRLQHKNIVTFYDVGVHDDQPFIAMEYIKGETLAEIISRKATLSLDRKLKLIEELCDGLGYAHDAGLIHRDIKPANLMVTEGAGELKILDFGIARVTDLTGLTQAGGILGTMHYMSPEQAQGRPLDHRSDIFAVGAVLYEILTYRRAFAGRDLRDVLQFTPVPIAQLAPSLDPVVDDVIERALLPEPENRYQHLRELAKRLTDVRTGVSARPSDDQRRADMVAGQRRASADATQVESYLSSAQTQLGQRNLAKALTLVNRALDVERTQAGVELQQRVLLAIEDSEKGHERAASVGRSLRAGRENLESGALKAAIRAANEVLAYDPKHPEAVELKQRALKAGEGQRSVEVETTVLQTDRTSDEVETTVLQTGRTSTRWLSLAAAIVFASLSVGALVWLALPNAEDVAVAEALALYDAGERAAAFARLEAFDPPRPVVTEELAELRARWTFQAEELAMEAKARADDGDVDGAVAMLSDFSPPHDSITAVLEELRVQDSEDTQSAIETARVFFDNGERQEAFDVLQNVSPATPEVQEALALLTVRWEQQAEA</sequence>
<gene>
    <name evidence="8" type="ORF">METZ01_LOCUS175049</name>
</gene>
<feature type="region of interest" description="Disordered" evidence="5">
    <location>
        <begin position="264"/>
        <end position="287"/>
    </location>
</feature>
<dbReference type="PANTHER" id="PTHR43289">
    <property type="entry name" value="MITOGEN-ACTIVATED PROTEIN KINASE KINASE KINASE 20-RELATED"/>
    <property type="match status" value="1"/>
</dbReference>
<dbReference type="Pfam" id="PF00069">
    <property type="entry name" value="Pkinase"/>
    <property type="match status" value="1"/>
</dbReference>
<accession>A0A382C7X6</accession>
<feature type="domain" description="Protein kinase" evidence="7">
    <location>
        <begin position="10"/>
        <end position="261"/>
    </location>
</feature>
<protein>
    <recommendedName>
        <fullName evidence="7">Protein kinase domain-containing protein</fullName>
    </recommendedName>
</protein>
<dbReference type="AlphaFoldDB" id="A0A382C7X6"/>
<keyword evidence="6" id="KW-0812">Transmembrane</keyword>
<evidence type="ECO:0000259" key="7">
    <source>
        <dbReference type="PROSITE" id="PS50011"/>
    </source>
</evidence>
<dbReference type="InterPro" id="IPR011009">
    <property type="entry name" value="Kinase-like_dom_sf"/>
</dbReference>
<evidence type="ECO:0000256" key="1">
    <source>
        <dbReference type="ARBA" id="ARBA00022679"/>
    </source>
</evidence>
<keyword evidence="4" id="KW-0067">ATP-binding</keyword>
<proteinExistence type="predicted"/>
<dbReference type="SUPFAM" id="SSF56112">
    <property type="entry name" value="Protein kinase-like (PK-like)"/>
    <property type="match status" value="1"/>
</dbReference>
<keyword evidence="6" id="KW-1133">Transmembrane helix</keyword>
<dbReference type="SMART" id="SM00220">
    <property type="entry name" value="S_TKc"/>
    <property type="match status" value="1"/>
</dbReference>
<organism evidence="8">
    <name type="scientific">marine metagenome</name>
    <dbReference type="NCBI Taxonomy" id="408172"/>
    <lineage>
        <taxon>unclassified sequences</taxon>
        <taxon>metagenomes</taxon>
        <taxon>ecological metagenomes</taxon>
    </lineage>
</organism>
<keyword evidence="2" id="KW-0547">Nucleotide-binding</keyword>
<dbReference type="Gene3D" id="1.10.510.10">
    <property type="entry name" value="Transferase(Phosphotransferase) domain 1"/>
    <property type="match status" value="1"/>
</dbReference>
<feature type="transmembrane region" description="Helical" evidence="6">
    <location>
        <begin position="436"/>
        <end position="458"/>
    </location>
</feature>
<dbReference type="InterPro" id="IPR017441">
    <property type="entry name" value="Protein_kinase_ATP_BS"/>
</dbReference>
<keyword evidence="3" id="KW-0418">Kinase</keyword>
<dbReference type="Gene3D" id="3.30.200.20">
    <property type="entry name" value="Phosphorylase Kinase, domain 1"/>
    <property type="match status" value="1"/>
</dbReference>
<evidence type="ECO:0000313" key="8">
    <source>
        <dbReference type="EMBL" id="SVB22195.1"/>
    </source>
</evidence>
<feature type="non-terminal residue" evidence="8">
    <location>
        <position position="608"/>
    </location>
</feature>
<dbReference type="GO" id="GO:0005524">
    <property type="term" value="F:ATP binding"/>
    <property type="evidence" value="ECO:0007669"/>
    <property type="project" value="UniProtKB-KW"/>
</dbReference>
<evidence type="ECO:0000256" key="2">
    <source>
        <dbReference type="ARBA" id="ARBA00022741"/>
    </source>
</evidence>